<dbReference type="InterPro" id="IPR050549">
    <property type="entry name" value="MFS_Trehalose_Transporter"/>
</dbReference>
<dbReference type="OrthoDB" id="6612291at2759"/>
<keyword evidence="11" id="KW-1185">Reference proteome</keyword>
<accession>A0A8B7N3P1</accession>
<keyword evidence="5 9" id="KW-0472">Membrane</keyword>
<dbReference type="SUPFAM" id="SSF103473">
    <property type="entry name" value="MFS general substrate transporter"/>
    <property type="match status" value="1"/>
</dbReference>
<dbReference type="PANTHER" id="PTHR48021:SF1">
    <property type="entry name" value="GH07001P-RELATED"/>
    <property type="match status" value="1"/>
</dbReference>
<gene>
    <name evidence="12" type="primary">LOC108665592</name>
</gene>
<dbReference type="PRINTS" id="PR00171">
    <property type="entry name" value="SUGRTRNSPORT"/>
</dbReference>
<evidence type="ECO:0000256" key="1">
    <source>
        <dbReference type="ARBA" id="ARBA00004651"/>
    </source>
</evidence>
<evidence type="ECO:0000313" key="11">
    <source>
        <dbReference type="Proteomes" id="UP000694843"/>
    </source>
</evidence>
<feature type="transmembrane region" description="Helical" evidence="9">
    <location>
        <begin position="203"/>
        <end position="224"/>
    </location>
</feature>
<feature type="domain" description="Major facilitator superfamily (MFS) profile" evidence="10">
    <location>
        <begin position="21"/>
        <end position="502"/>
    </location>
</feature>
<feature type="transmembrane region" description="Helical" evidence="9">
    <location>
        <begin position="115"/>
        <end position="137"/>
    </location>
</feature>
<feature type="transmembrane region" description="Helical" evidence="9">
    <location>
        <begin position="479"/>
        <end position="499"/>
    </location>
</feature>
<dbReference type="InterPro" id="IPR003663">
    <property type="entry name" value="Sugar/inositol_transpt"/>
</dbReference>
<dbReference type="RefSeq" id="XP_018007854.1">
    <property type="nucleotide sequence ID" value="XM_018152365.2"/>
</dbReference>
<protein>
    <submittedName>
        <fullName evidence="12">Facilitated trehalose transporter Tret1</fullName>
    </submittedName>
</protein>
<dbReference type="InterPro" id="IPR005829">
    <property type="entry name" value="Sugar_transporter_CS"/>
</dbReference>
<dbReference type="NCBIfam" id="TIGR00879">
    <property type="entry name" value="SP"/>
    <property type="match status" value="1"/>
</dbReference>
<reference evidence="12" key="1">
    <citation type="submission" date="2025-08" db="UniProtKB">
        <authorList>
            <consortium name="RefSeq"/>
        </authorList>
    </citation>
    <scope>IDENTIFICATION</scope>
    <source>
        <tissue evidence="12">Whole organism</tissue>
    </source>
</reference>
<feature type="transmembrane region" description="Helical" evidence="9">
    <location>
        <begin position="166"/>
        <end position="191"/>
    </location>
</feature>
<feature type="transmembrane region" description="Helical" evidence="9">
    <location>
        <begin position="349"/>
        <end position="368"/>
    </location>
</feature>
<dbReference type="InterPro" id="IPR036259">
    <property type="entry name" value="MFS_trans_sf"/>
</dbReference>
<dbReference type="CDD" id="cd17358">
    <property type="entry name" value="MFS_GLUT6_8_Class3_like"/>
    <property type="match status" value="1"/>
</dbReference>
<evidence type="ECO:0000313" key="12">
    <source>
        <dbReference type="RefSeq" id="XP_018007854.1"/>
    </source>
</evidence>
<dbReference type="InterPro" id="IPR005828">
    <property type="entry name" value="MFS_sugar_transport-like"/>
</dbReference>
<evidence type="ECO:0000256" key="9">
    <source>
        <dbReference type="SAM" id="Phobius"/>
    </source>
</evidence>
<feature type="transmembrane region" description="Helical" evidence="9">
    <location>
        <begin position="230"/>
        <end position="248"/>
    </location>
</feature>
<dbReference type="AlphaFoldDB" id="A0A8B7N3P1"/>
<dbReference type="Pfam" id="PF00083">
    <property type="entry name" value="Sugar_tr"/>
    <property type="match status" value="1"/>
</dbReference>
<dbReference type="Gene3D" id="1.20.1250.20">
    <property type="entry name" value="MFS general substrate transporter like domains"/>
    <property type="match status" value="1"/>
</dbReference>
<dbReference type="Proteomes" id="UP000694843">
    <property type="component" value="Unplaced"/>
</dbReference>
<comment type="similarity">
    <text evidence="7">Belongs to the major facilitator superfamily. Sugar transporter (TC 2.A.1.1) family. Trehalose transporter subfamily.</text>
</comment>
<evidence type="ECO:0000256" key="7">
    <source>
        <dbReference type="ARBA" id="ARBA00024348"/>
    </source>
</evidence>
<dbReference type="OMA" id="AMFKRTM"/>
<dbReference type="PROSITE" id="PS00217">
    <property type="entry name" value="SUGAR_TRANSPORT_2"/>
    <property type="match status" value="1"/>
</dbReference>
<dbReference type="GO" id="GO:0005886">
    <property type="term" value="C:plasma membrane"/>
    <property type="evidence" value="ECO:0007669"/>
    <property type="project" value="UniProtKB-SubCell"/>
</dbReference>
<feature type="transmembrane region" description="Helical" evidence="9">
    <location>
        <begin position="307"/>
        <end position="329"/>
    </location>
</feature>
<feature type="transmembrane region" description="Helical" evidence="9">
    <location>
        <begin position="447"/>
        <end position="467"/>
    </location>
</feature>
<keyword evidence="2" id="KW-1003">Cell membrane</keyword>
<evidence type="ECO:0000256" key="8">
    <source>
        <dbReference type="RuleBase" id="RU003346"/>
    </source>
</evidence>
<dbReference type="InterPro" id="IPR044775">
    <property type="entry name" value="MFS_ERD6/Tret1-like"/>
</dbReference>
<feature type="transmembrane region" description="Helical" evidence="9">
    <location>
        <begin position="375"/>
        <end position="398"/>
    </location>
</feature>
<evidence type="ECO:0000256" key="5">
    <source>
        <dbReference type="ARBA" id="ARBA00023136"/>
    </source>
</evidence>
<feature type="transmembrane region" description="Helical" evidence="9">
    <location>
        <begin position="144"/>
        <end position="160"/>
    </location>
</feature>
<dbReference type="GeneID" id="108665592"/>
<keyword evidence="3 9" id="KW-0812">Transmembrane</keyword>
<organism evidence="11 12">
    <name type="scientific">Hyalella azteca</name>
    <name type="common">Amphipod</name>
    <dbReference type="NCBI Taxonomy" id="294128"/>
    <lineage>
        <taxon>Eukaryota</taxon>
        <taxon>Metazoa</taxon>
        <taxon>Ecdysozoa</taxon>
        <taxon>Arthropoda</taxon>
        <taxon>Crustacea</taxon>
        <taxon>Multicrustacea</taxon>
        <taxon>Malacostraca</taxon>
        <taxon>Eumalacostraca</taxon>
        <taxon>Peracarida</taxon>
        <taxon>Amphipoda</taxon>
        <taxon>Senticaudata</taxon>
        <taxon>Talitrida</taxon>
        <taxon>Talitroidea</taxon>
        <taxon>Hyalellidae</taxon>
        <taxon>Hyalella</taxon>
    </lineage>
</organism>
<dbReference type="KEGG" id="hazt:108665592"/>
<dbReference type="FunFam" id="1.20.1250.20:FF:000055">
    <property type="entry name" value="Facilitated trehalose transporter Tret1-2 homolog"/>
    <property type="match status" value="1"/>
</dbReference>
<dbReference type="PANTHER" id="PTHR48021">
    <property type="match status" value="1"/>
</dbReference>
<evidence type="ECO:0000256" key="3">
    <source>
        <dbReference type="ARBA" id="ARBA00022692"/>
    </source>
</evidence>
<dbReference type="InterPro" id="IPR020846">
    <property type="entry name" value="MFS_dom"/>
</dbReference>
<evidence type="ECO:0000256" key="2">
    <source>
        <dbReference type="ARBA" id="ARBA00022475"/>
    </source>
</evidence>
<dbReference type="PROSITE" id="PS50850">
    <property type="entry name" value="MFS"/>
    <property type="match status" value="1"/>
</dbReference>
<keyword evidence="4 9" id="KW-1133">Transmembrane helix</keyword>
<evidence type="ECO:0000256" key="4">
    <source>
        <dbReference type="ARBA" id="ARBA00022989"/>
    </source>
</evidence>
<evidence type="ECO:0000256" key="6">
    <source>
        <dbReference type="ARBA" id="ARBA00023180"/>
    </source>
</evidence>
<name>A0A8B7N3P1_HYAAZ</name>
<evidence type="ECO:0000259" key="10">
    <source>
        <dbReference type="PROSITE" id="PS50850"/>
    </source>
</evidence>
<feature type="transmembrane region" description="Helical" evidence="9">
    <location>
        <begin position="23"/>
        <end position="43"/>
    </location>
</feature>
<sequence length="529" mass="57601">MPSTRQSLHITVGTPRPARRRQYFAAISASIGALTVGSIIGYASPATSQLRQPEINNSSEIINSTYATQCVETTFHSPRDFILCSYESVASFFMATTTDQKMLPSESVTLSSSQLSWFSSAFSIGALIGGAFAGVLIQHAGRKGGMLLSVAPCIAGWLALGFGRSFWALVTGRTLTGMFTGITCVAVNTYIGEISSSDIRGMLGTSFQLMLGTGIVYSYSFGALVWWDDLAFICCVPPAVFFVLVFFNPETPAFLVTKGRKEKAEETLQQLRGRSWDVLPELKLLEEAAAEAKQHKMKMSDLCSSHVARPLVIVLGLMAFQQLCGINAFVFNLDTIFKSAGSGLSSEVSSILCALVQTLATFISFFLVETAGRKLLLVISAVVMGLSHACVGLFFYLLETDEAWTQQYLSWLPLLAVMVFQVAFSAGYGPVPWVMMSELFPPRIRETASSLATVTNWTASFFVIFSFEPLQASLGSYGFYWLFACICVVATIFSATVVVETKGKTFEEIGEIFSSKNRLSSSSDTEARY</sequence>
<dbReference type="GO" id="GO:0051119">
    <property type="term" value="F:sugar transmembrane transporter activity"/>
    <property type="evidence" value="ECO:0007669"/>
    <property type="project" value="InterPro"/>
</dbReference>
<feature type="transmembrane region" description="Helical" evidence="9">
    <location>
        <begin position="410"/>
        <end position="435"/>
    </location>
</feature>
<proteinExistence type="inferred from homology"/>
<comment type="subcellular location">
    <subcellularLocation>
        <location evidence="1">Cell membrane</location>
        <topology evidence="1">Multi-pass membrane protein</topology>
    </subcellularLocation>
</comment>
<keyword evidence="6" id="KW-0325">Glycoprotein</keyword>
<keyword evidence="8" id="KW-0813">Transport</keyword>